<sequence length="273" mass="27781">MPESAQLRKSVAAAGAAHVVRLPQAGHRPLVVPTGRWQGLVVGVVGGCGGAGASVLAAALARTAASPQSRAGVTLLAEIDQLGGGLDLLLGAEDEPGLRWPDLASARGRLLPGSLSGTLPVIDGVHVLAAVRSGPVTGLSAAAVQAVLDAARSEYGLVVLDLPRHLDEAARAAVRAAHVCLVVVPADVRATAAARRVVASLRPEVDDVRVVVREPGPAGIAADGICAALDLPLAGLLPTEPRLRLALDRGEPPGLRPRGPLAAFCRELLEELR</sequence>
<accession>A0ABT9P0T8</accession>
<name>A0ABT9P0T8_9ACTN</name>
<dbReference type="Gene3D" id="3.40.50.300">
    <property type="entry name" value="P-loop containing nucleotide triphosphate hydrolases"/>
    <property type="match status" value="1"/>
</dbReference>
<dbReference type="Proteomes" id="UP001235712">
    <property type="component" value="Unassembled WGS sequence"/>
</dbReference>
<gene>
    <name evidence="1" type="ORF">J2S57_001783</name>
</gene>
<dbReference type="EMBL" id="JAUSQZ010000001">
    <property type="protein sequence ID" value="MDP9826034.1"/>
    <property type="molecule type" value="Genomic_DNA"/>
</dbReference>
<dbReference type="PANTHER" id="PTHR43384:SF11">
    <property type="entry name" value="SEPTUM SITE DETERMINING PROTEIN"/>
    <property type="match status" value="1"/>
</dbReference>
<evidence type="ECO:0000313" key="1">
    <source>
        <dbReference type="EMBL" id="MDP9826034.1"/>
    </source>
</evidence>
<evidence type="ECO:0000313" key="2">
    <source>
        <dbReference type="Proteomes" id="UP001235712"/>
    </source>
</evidence>
<dbReference type="InterPro" id="IPR050625">
    <property type="entry name" value="ParA/MinD_ATPase"/>
</dbReference>
<dbReference type="InterPro" id="IPR022521">
    <property type="entry name" value="Rv3660c"/>
</dbReference>
<dbReference type="NCBIfam" id="TIGR03815">
    <property type="entry name" value="CpaE_hom_Actino"/>
    <property type="match status" value="1"/>
</dbReference>
<reference evidence="1 2" key="1">
    <citation type="submission" date="2023-07" db="EMBL/GenBank/DDBJ databases">
        <title>Sequencing the genomes of 1000 actinobacteria strains.</title>
        <authorList>
            <person name="Klenk H.-P."/>
        </authorList>
    </citation>
    <scope>NUCLEOTIDE SEQUENCE [LARGE SCALE GENOMIC DNA]</scope>
    <source>
        <strain evidence="1 2">DSM 44388</strain>
    </source>
</reference>
<dbReference type="PANTHER" id="PTHR43384">
    <property type="entry name" value="SEPTUM SITE-DETERMINING PROTEIN MIND HOMOLOG, CHLOROPLASTIC-RELATED"/>
    <property type="match status" value="1"/>
</dbReference>
<protein>
    <submittedName>
        <fullName evidence="1">Secretion/DNA translocation related CpaE-like protein</fullName>
    </submittedName>
</protein>
<dbReference type="InterPro" id="IPR027417">
    <property type="entry name" value="P-loop_NTPase"/>
</dbReference>
<keyword evidence="2" id="KW-1185">Reference proteome</keyword>
<dbReference type="SUPFAM" id="SSF52540">
    <property type="entry name" value="P-loop containing nucleoside triphosphate hydrolases"/>
    <property type="match status" value="1"/>
</dbReference>
<proteinExistence type="predicted"/>
<dbReference type="RefSeq" id="WP_307240435.1">
    <property type="nucleotide sequence ID" value="NZ_JAUSQZ010000001.1"/>
</dbReference>
<comment type="caution">
    <text evidence="1">The sequence shown here is derived from an EMBL/GenBank/DDBJ whole genome shotgun (WGS) entry which is preliminary data.</text>
</comment>
<organism evidence="1 2">
    <name type="scientific">Kineosporia succinea</name>
    <dbReference type="NCBI Taxonomy" id="84632"/>
    <lineage>
        <taxon>Bacteria</taxon>
        <taxon>Bacillati</taxon>
        <taxon>Actinomycetota</taxon>
        <taxon>Actinomycetes</taxon>
        <taxon>Kineosporiales</taxon>
        <taxon>Kineosporiaceae</taxon>
        <taxon>Kineosporia</taxon>
    </lineage>
</organism>